<name>A0A9X2K0N3_9ACTN</name>
<dbReference type="Proteomes" id="UP001139648">
    <property type="component" value="Unassembled WGS sequence"/>
</dbReference>
<accession>A0A9X2K0N3</accession>
<keyword evidence="2" id="KW-1185">Reference proteome</keyword>
<organism evidence="1 2">
    <name type="scientific">Nonomuraea thailandensis</name>
    <dbReference type="NCBI Taxonomy" id="1188745"/>
    <lineage>
        <taxon>Bacteria</taxon>
        <taxon>Bacillati</taxon>
        <taxon>Actinomycetota</taxon>
        <taxon>Actinomycetes</taxon>
        <taxon>Streptosporangiales</taxon>
        <taxon>Streptosporangiaceae</taxon>
        <taxon>Nonomuraea</taxon>
    </lineage>
</organism>
<gene>
    <name evidence="1" type="ORF">HD597_003113</name>
</gene>
<protein>
    <submittedName>
        <fullName evidence="1">Uncharacterized protein</fullName>
    </submittedName>
</protein>
<sequence>MSASADRTPTWTFLTHHARVLIDLFIDRDRSR</sequence>
<evidence type="ECO:0000313" key="2">
    <source>
        <dbReference type="Proteomes" id="UP001139648"/>
    </source>
</evidence>
<comment type="caution">
    <text evidence="1">The sequence shown here is derived from an EMBL/GenBank/DDBJ whole genome shotgun (WGS) entry which is preliminary data.</text>
</comment>
<evidence type="ECO:0000313" key="1">
    <source>
        <dbReference type="EMBL" id="MCP2356093.1"/>
    </source>
</evidence>
<dbReference type="EMBL" id="JAMZEB010000002">
    <property type="protein sequence ID" value="MCP2356093.1"/>
    <property type="molecule type" value="Genomic_DNA"/>
</dbReference>
<reference evidence="1" key="1">
    <citation type="submission" date="2022-06" db="EMBL/GenBank/DDBJ databases">
        <title>Sequencing the genomes of 1000 actinobacteria strains.</title>
        <authorList>
            <person name="Klenk H.-P."/>
        </authorList>
    </citation>
    <scope>NUCLEOTIDE SEQUENCE</scope>
    <source>
        <strain evidence="1">DSM 46694</strain>
    </source>
</reference>
<dbReference type="AlphaFoldDB" id="A0A9X2K0N3"/>
<proteinExistence type="predicted"/>